<sequence length="52" mass="5780">VALASDWSIKPVLLYRSFPIIARVFYSGVGSGRRHNANMLTTLRNTSSQPET</sequence>
<dbReference type="WBParaSite" id="MCU_012800-RA">
    <property type="protein sequence ID" value="MCU_012800-RA"/>
    <property type="gene ID" value="MCU_012800"/>
</dbReference>
<name>A0A5K3G1E8_MESCO</name>
<reference evidence="1" key="1">
    <citation type="submission" date="2019-11" db="UniProtKB">
        <authorList>
            <consortium name="WormBaseParasite"/>
        </authorList>
    </citation>
    <scope>IDENTIFICATION</scope>
</reference>
<evidence type="ECO:0000313" key="1">
    <source>
        <dbReference type="WBParaSite" id="MCU_012800-RA"/>
    </source>
</evidence>
<organism evidence="1">
    <name type="scientific">Mesocestoides corti</name>
    <name type="common">Flatworm</name>
    <dbReference type="NCBI Taxonomy" id="53468"/>
    <lineage>
        <taxon>Eukaryota</taxon>
        <taxon>Metazoa</taxon>
        <taxon>Spiralia</taxon>
        <taxon>Lophotrochozoa</taxon>
        <taxon>Platyhelminthes</taxon>
        <taxon>Cestoda</taxon>
        <taxon>Eucestoda</taxon>
        <taxon>Cyclophyllidea</taxon>
        <taxon>Mesocestoididae</taxon>
        <taxon>Mesocestoides</taxon>
    </lineage>
</organism>
<dbReference type="AlphaFoldDB" id="A0A5K3G1E8"/>
<proteinExistence type="predicted"/>
<protein>
    <submittedName>
        <fullName evidence="1">Maturase K</fullName>
    </submittedName>
</protein>
<accession>A0A5K3G1E8</accession>